<accession>A0A2U3NN37</accession>
<gene>
    <name evidence="1" type="ORF">MRAB57_749</name>
</gene>
<evidence type="ECO:0000313" key="2">
    <source>
        <dbReference type="Proteomes" id="UP000240988"/>
    </source>
</evidence>
<reference evidence="1 2" key="1">
    <citation type="submission" date="2017-01" db="EMBL/GenBank/DDBJ databases">
        <authorList>
            <consortium name="Urmite Genomes"/>
        </authorList>
    </citation>
    <scope>NUCLEOTIDE SEQUENCE [LARGE SCALE GENOMIC DNA]</scope>
    <source>
        <strain evidence="1 2">AB57</strain>
    </source>
</reference>
<dbReference type="PROSITE" id="PS51257">
    <property type="entry name" value="PROKAR_LIPOPROTEIN"/>
    <property type="match status" value="1"/>
</dbReference>
<name>A0A2U3NN37_9MYCO</name>
<sequence length="33" mass="3432">MSGIITKLTIAAVLAFTAFTATGCSPVFSMFSF</sequence>
<organism evidence="1 2">
    <name type="scientific">Mycobacterium rhizamassiliense</name>
    <dbReference type="NCBI Taxonomy" id="1841860"/>
    <lineage>
        <taxon>Bacteria</taxon>
        <taxon>Bacillati</taxon>
        <taxon>Actinomycetota</taxon>
        <taxon>Actinomycetes</taxon>
        <taxon>Mycobacteriales</taxon>
        <taxon>Mycobacteriaceae</taxon>
        <taxon>Mycobacterium</taxon>
    </lineage>
</organism>
<keyword evidence="2" id="KW-1185">Reference proteome</keyword>
<evidence type="ECO:0000313" key="1">
    <source>
        <dbReference type="EMBL" id="SPM32947.1"/>
    </source>
</evidence>
<proteinExistence type="predicted"/>
<dbReference type="AlphaFoldDB" id="A0A2U3NN37"/>
<dbReference type="Proteomes" id="UP000240988">
    <property type="component" value="Unassembled WGS sequence"/>
</dbReference>
<protein>
    <submittedName>
        <fullName evidence="1">Mycobacterium rhizamassiliense ORFan</fullName>
    </submittedName>
</protein>
<dbReference type="EMBL" id="FUFA01000002">
    <property type="protein sequence ID" value="SPM32947.1"/>
    <property type="molecule type" value="Genomic_DNA"/>
</dbReference>